<feature type="transmembrane region" description="Helical" evidence="6">
    <location>
        <begin position="425"/>
        <end position="446"/>
    </location>
</feature>
<feature type="transmembrane region" description="Helical" evidence="6">
    <location>
        <begin position="260"/>
        <end position="278"/>
    </location>
</feature>
<dbReference type="GO" id="GO:0042773">
    <property type="term" value="P:ATP synthesis coupled electron transport"/>
    <property type="evidence" value="ECO:0007669"/>
    <property type="project" value="InterPro"/>
</dbReference>
<dbReference type="PRINTS" id="PR01434">
    <property type="entry name" value="NADHDHGNASE5"/>
</dbReference>
<keyword evidence="3 6" id="KW-1133">Transmembrane helix</keyword>
<evidence type="ECO:0000259" key="7">
    <source>
        <dbReference type="Pfam" id="PF00361"/>
    </source>
</evidence>
<evidence type="ECO:0000313" key="9">
    <source>
        <dbReference type="EMBL" id="BBH54430.1"/>
    </source>
</evidence>
<feature type="transmembrane region" description="Helical" evidence="6">
    <location>
        <begin position="6"/>
        <end position="24"/>
    </location>
</feature>
<dbReference type="NCBIfam" id="NF005141">
    <property type="entry name" value="PRK06590.1"/>
    <property type="match status" value="1"/>
</dbReference>
<feature type="transmembrane region" description="Helical" evidence="6">
    <location>
        <begin position="31"/>
        <end position="53"/>
    </location>
</feature>
<feature type="transmembrane region" description="Helical" evidence="6">
    <location>
        <begin position="466"/>
        <end position="487"/>
    </location>
</feature>
<evidence type="ECO:0000259" key="8">
    <source>
        <dbReference type="Pfam" id="PF00662"/>
    </source>
</evidence>
<organism evidence="9 10">
    <name type="scientific">Fluviispira sanaruensis</name>
    <dbReference type="NCBI Taxonomy" id="2493639"/>
    <lineage>
        <taxon>Bacteria</taxon>
        <taxon>Pseudomonadati</taxon>
        <taxon>Bdellovibrionota</taxon>
        <taxon>Oligoflexia</taxon>
        <taxon>Silvanigrellales</taxon>
        <taxon>Silvanigrellaceae</taxon>
        <taxon>Fluviispira</taxon>
    </lineage>
</organism>
<evidence type="ECO:0000256" key="2">
    <source>
        <dbReference type="ARBA" id="ARBA00022692"/>
    </source>
</evidence>
<accession>A0A4P2VQ31</accession>
<dbReference type="GO" id="GO:0015990">
    <property type="term" value="P:electron transport coupled proton transport"/>
    <property type="evidence" value="ECO:0007669"/>
    <property type="project" value="TreeGrafter"/>
</dbReference>
<dbReference type="KEGG" id="sbf:JCM31447_28950"/>
<evidence type="ECO:0000256" key="6">
    <source>
        <dbReference type="SAM" id="Phobius"/>
    </source>
</evidence>
<evidence type="ECO:0000256" key="3">
    <source>
        <dbReference type="ARBA" id="ARBA00022989"/>
    </source>
</evidence>
<dbReference type="GO" id="GO:0016020">
    <property type="term" value="C:membrane"/>
    <property type="evidence" value="ECO:0007669"/>
    <property type="project" value="UniProtKB-SubCell"/>
</dbReference>
<feature type="transmembrane region" description="Helical" evidence="6">
    <location>
        <begin position="123"/>
        <end position="141"/>
    </location>
</feature>
<dbReference type="RefSeq" id="WP_130612147.1">
    <property type="nucleotide sequence ID" value="NZ_AP019368.1"/>
</dbReference>
<feature type="transmembrane region" description="Helical" evidence="6">
    <location>
        <begin position="346"/>
        <end position="364"/>
    </location>
</feature>
<feature type="transmembrane region" description="Helical" evidence="6">
    <location>
        <begin position="147"/>
        <end position="165"/>
    </location>
</feature>
<dbReference type="InterPro" id="IPR001750">
    <property type="entry name" value="ND/Mrp_TM"/>
</dbReference>
<feature type="transmembrane region" description="Helical" evidence="6">
    <location>
        <begin position="634"/>
        <end position="650"/>
    </location>
</feature>
<feature type="domain" description="NADH:quinone oxidoreductase/Mrp antiporter transmembrane" evidence="7">
    <location>
        <begin position="142"/>
        <end position="435"/>
    </location>
</feature>
<feature type="transmembrane region" description="Helical" evidence="6">
    <location>
        <begin position="177"/>
        <end position="199"/>
    </location>
</feature>
<feature type="domain" description="NADH-Ubiquinone oxidoreductase (complex I) chain 5 N-terminal" evidence="8">
    <location>
        <begin position="77"/>
        <end position="124"/>
    </location>
</feature>
<dbReference type="Pfam" id="PF00662">
    <property type="entry name" value="Proton_antipo_N"/>
    <property type="match status" value="1"/>
</dbReference>
<dbReference type="InterPro" id="IPR018393">
    <property type="entry name" value="NADHpl_OxRdtase_5_subgr"/>
</dbReference>
<dbReference type="PANTHER" id="PTHR42829:SF2">
    <property type="entry name" value="NADH-UBIQUINONE OXIDOREDUCTASE CHAIN 5"/>
    <property type="match status" value="1"/>
</dbReference>
<sequence length="651" mass="71326">MHDQTLLALIVLFPLIGALLNAFVFRHMSVVVSCLTATLAVAIPFILSLILFFGPIAKGTPVIAELFDWISVPLINGKEFNISFALTADRLSGLFLLVITGVGTLIHLYSGEYMHHENRPYRFFVYLNLFIVSMLLLVLGSNMLVTFLGWEGVGVCSYLLIGYWYEDTANSMAAIKAFIANRVGDAGFLIAMFLCYMLFKTINYSEIATIIAATPQNFYTEHSLEITLIGLCLLLGVAGKSAQIPLYTWLPDAMAGPTPVSALIHAATMVTSGIYLMNRVSFVLVLSPTVMTTIAIVGAATAILSATIGFAQTDIKKVLAYSTCSQLGYMVLACGVGAFQYGVSHVITHAFFKACLFLGAGSVIHAMHHEQDIRKMGGLFKRMPITSITFIIATLAIIGFPGFSGFFSKDAILAAAWSGPFGNPILWFVGWITAGFTAFYMLRLTWLVFFGESRAEHPEKIHETNYVITLPLIILAIFSALGGLIAIPEVFTGKEDFITRFLSPVLMQSEEILKASGIHGNPLSHSMEFGLMGASIIIVFIGALFAITVYKNGPQGGERFANAFGGFYRLIRDKWRVDELYNLVIYQPLAHFGSFLYRIIDRKVIDGVVNGIPETLYTGTSVASDAQSGMARNYLKFIYIGVFVFGLILFL</sequence>
<dbReference type="GO" id="GO:0012505">
    <property type="term" value="C:endomembrane system"/>
    <property type="evidence" value="ECO:0007669"/>
    <property type="project" value="UniProtKB-SubCell"/>
</dbReference>
<dbReference type="NCBIfam" id="TIGR01974">
    <property type="entry name" value="NDH_I_L"/>
    <property type="match status" value="1"/>
</dbReference>
<evidence type="ECO:0000256" key="4">
    <source>
        <dbReference type="ARBA" id="ARBA00023136"/>
    </source>
</evidence>
<keyword evidence="10" id="KW-1185">Reference proteome</keyword>
<protein>
    <submittedName>
        <fullName evidence="9">NADH-quinone oxidoreductase subunit L</fullName>
    </submittedName>
</protein>
<dbReference type="AlphaFoldDB" id="A0A4P2VQ31"/>
<reference evidence="9 10" key="1">
    <citation type="submission" date="2018-12" db="EMBL/GenBank/DDBJ databases">
        <title>Rubrispira sanarue gen. nov., sp., nov., a member of the order Silvanigrellales, isolated from a brackish lake in Hamamatsu Japan.</title>
        <authorList>
            <person name="Maejima Y."/>
            <person name="Iino T."/>
            <person name="Muraguchi Y."/>
            <person name="Fukuda K."/>
            <person name="Nojiri H."/>
            <person name="Ohkuma M."/>
            <person name="Moriuchi R."/>
            <person name="Dohra H."/>
            <person name="Kimbara K."/>
            <person name="Shintani M."/>
        </authorList>
    </citation>
    <scope>NUCLEOTIDE SEQUENCE [LARGE SCALE GENOMIC DNA]</scope>
    <source>
        <strain evidence="9 10">RF1110005</strain>
    </source>
</reference>
<feature type="transmembrane region" description="Helical" evidence="6">
    <location>
        <begin position="219"/>
        <end position="239"/>
    </location>
</feature>
<gene>
    <name evidence="9" type="ORF">JCM31447_28950</name>
</gene>
<dbReference type="OrthoDB" id="5287408at2"/>
<evidence type="ECO:0000256" key="1">
    <source>
        <dbReference type="ARBA" id="ARBA00004127"/>
    </source>
</evidence>
<feature type="transmembrane region" description="Helical" evidence="6">
    <location>
        <begin position="91"/>
        <end position="111"/>
    </location>
</feature>
<dbReference type="InterPro" id="IPR003945">
    <property type="entry name" value="NU5C-like"/>
</dbReference>
<feature type="transmembrane region" description="Helical" evidence="6">
    <location>
        <begin position="290"/>
        <end position="311"/>
    </location>
</feature>
<name>A0A4P2VQ31_FLUSA</name>
<keyword evidence="2 5" id="KW-0812">Transmembrane</keyword>
<evidence type="ECO:0000313" key="10">
    <source>
        <dbReference type="Proteomes" id="UP000291236"/>
    </source>
</evidence>
<dbReference type="EMBL" id="AP019368">
    <property type="protein sequence ID" value="BBH54430.1"/>
    <property type="molecule type" value="Genomic_DNA"/>
</dbReference>
<comment type="subcellular location">
    <subcellularLocation>
        <location evidence="1">Endomembrane system</location>
        <topology evidence="1">Multi-pass membrane protein</topology>
    </subcellularLocation>
    <subcellularLocation>
        <location evidence="5">Membrane</location>
        <topology evidence="5">Multi-pass membrane protein</topology>
    </subcellularLocation>
</comment>
<dbReference type="InterPro" id="IPR001516">
    <property type="entry name" value="Proton_antipo_N"/>
</dbReference>
<dbReference type="PRINTS" id="PR01435">
    <property type="entry name" value="NPOXDRDTASE5"/>
</dbReference>
<feature type="transmembrane region" description="Helical" evidence="6">
    <location>
        <begin position="385"/>
        <end position="405"/>
    </location>
</feature>
<dbReference type="Pfam" id="PF00361">
    <property type="entry name" value="Proton_antipo_M"/>
    <property type="match status" value="1"/>
</dbReference>
<feature type="transmembrane region" description="Helical" evidence="6">
    <location>
        <begin position="318"/>
        <end position="340"/>
    </location>
</feature>
<dbReference type="Proteomes" id="UP000291236">
    <property type="component" value="Chromosome"/>
</dbReference>
<keyword evidence="4 6" id="KW-0472">Membrane</keyword>
<proteinExistence type="predicted"/>
<dbReference type="GO" id="GO:0003954">
    <property type="term" value="F:NADH dehydrogenase activity"/>
    <property type="evidence" value="ECO:0007669"/>
    <property type="project" value="TreeGrafter"/>
</dbReference>
<dbReference type="PANTHER" id="PTHR42829">
    <property type="entry name" value="NADH-UBIQUINONE OXIDOREDUCTASE CHAIN 5"/>
    <property type="match status" value="1"/>
</dbReference>
<evidence type="ECO:0000256" key="5">
    <source>
        <dbReference type="RuleBase" id="RU000320"/>
    </source>
</evidence>
<dbReference type="GO" id="GO:0008137">
    <property type="term" value="F:NADH dehydrogenase (ubiquinone) activity"/>
    <property type="evidence" value="ECO:0007669"/>
    <property type="project" value="InterPro"/>
</dbReference>
<dbReference type="Gene3D" id="1.20.5.2700">
    <property type="match status" value="1"/>
</dbReference>
<feature type="transmembrane region" description="Helical" evidence="6">
    <location>
        <begin position="529"/>
        <end position="550"/>
    </location>
</feature>